<feature type="region of interest" description="Disordered" evidence="1">
    <location>
        <begin position="66"/>
        <end position="89"/>
    </location>
</feature>
<proteinExistence type="predicted"/>
<comment type="caution">
    <text evidence="2">The sequence shown here is derived from an EMBL/GenBank/DDBJ whole genome shotgun (WGS) entry which is preliminary data.</text>
</comment>
<gene>
    <name evidence="2" type="ORF">GCM10018793_66730</name>
</gene>
<name>A0A919L8R1_9ACTN</name>
<evidence type="ECO:0000256" key="1">
    <source>
        <dbReference type="SAM" id="MobiDB-lite"/>
    </source>
</evidence>
<sequence length="107" mass="11221">MPSILRPWGPPKVPQEARSSAGLAAVPRWRLGGHRRRARAALPGRAPGGLARAVRAGERVREWGGGLRPAAVDGSAVRPRPDVRPPTGHRLVGGLLAVPGRAAVLCQ</sequence>
<keyword evidence="3" id="KW-1185">Reference proteome</keyword>
<dbReference type="Proteomes" id="UP000603708">
    <property type="component" value="Unassembled WGS sequence"/>
</dbReference>
<reference evidence="2" key="2">
    <citation type="submission" date="2020-09" db="EMBL/GenBank/DDBJ databases">
        <authorList>
            <person name="Sun Q."/>
            <person name="Ohkuma M."/>
        </authorList>
    </citation>
    <scope>NUCLEOTIDE SEQUENCE</scope>
    <source>
        <strain evidence="2">JCM 5069</strain>
    </source>
</reference>
<evidence type="ECO:0000313" key="2">
    <source>
        <dbReference type="EMBL" id="GHH88167.1"/>
    </source>
</evidence>
<dbReference type="AlphaFoldDB" id="A0A919L8R1"/>
<accession>A0A919L8R1</accession>
<dbReference type="EMBL" id="BNCD01000033">
    <property type="protein sequence ID" value="GHH88167.1"/>
    <property type="molecule type" value="Genomic_DNA"/>
</dbReference>
<feature type="region of interest" description="Disordered" evidence="1">
    <location>
        <begin position="1"/>
        <end position="22"/>
    </location>
</feature>
<organism evidence="2 3">
    <name type="scientific">Streptomyces sulfonofaciens</name>
    <dbReference type="NCBI Taxonomy" id="68272"/>
    <lineage>
        <taxon>Bacteria</taxon>
        <taxon>Bacillati</taxon>
        <taxon>Actinomycetota</taxon>
        <taxon>Actinomycetes</taxon>
        <taxon>Kitasatosporales</taxon>
        <taxon>Streptomycetaceae</taxon>
        <taxon>Streptomyces</taxon>
    </lineage>
</organism>
<protein>
    <submittedName>
        <fullName evidence="2">Uncharacterized protein</fullName>
    </submittedName>
</protein>
<evidence type="ECO:0000313" key="3">
    <source>
        <dbReference type="Proteomes" id="UP000603708"/>
    </source>
</evidence>
<reference evidence="2" key="1">
    <citation type="journal article" date="2014" name="Int. J. Syst. Evol. Microbiol.">
        <title>Complete genome sequence of Corynebacterium casei LMG S-19264T (=DSM 44701T), isolated from a smear-ripened cheese.</title>
        <authorList>
            <consortium name="US DOE Joint Genome Institute (JGI-PGF)"/>
            <person name="Walter F."/>
            <person name="Albersmeier A."/>
            <person name="Kalinowski J."/>
            <person name="Ruckert C."/>
        </authorList>
    </citation>
    <scope>NUCLEOTIDE SEQUENCE</scope>
    <source>
        <strain evidence="2">JCM 5069</strain>
    </source>
</reference>